<evidence type="ECO:0000259" key="5">
    <source>
        <dbReference type="PROSITE" id="PS51504"/>
    </source>
</evidence>
<dbReference type="Pfam" id="PF00538">
    <property type="entry name" value="Linker_histone"/>
    <property type="match status" value="1"/>
</dbReference>
<dbReference type="CDD" id="cd00073">
    <property type="entry name" value="H15"/>
    <property type="match status" value="1"/>
</dbReference>
<dbReference type="InterPro" id="IPR036390">
    <property type="entry name" value="WH_DNA-bd_sf"/>
</dbReference>
<dbReference type="GO" id="GO:0003677">
    <property type="term" value="F:DNA binding"/>
    <property type="evidence" value="ECO:0007669"/>
    <property type="project" value="UniProtKB-KW"/>
</dbReference>
<dbReference type="Gene3D" id="1.10.10.10">
    <property type="entry name" value="Winged helix-like DNA-binding domain superfamily/Winged helix DNA-binding domain"/>
    <property type="match status" value="1"/>
</dbReference>
<name>A0A1G4J047_9SACH</name>
<reference evidence="7" key="1">
    <citation type="submission" date="2016-03" db="EMBL/GenBank/DDBJ databases">
        <authorList>
            <person name="Devillers H."/>
        </authorList>
    </citation>
    <scope>NUCLEOTIDE SEQUENCE [LARGE SCALE GENOMIC DNA]</scope>
</reference>
<dbReference type="STRING" id="1266660.A0A1G4J047"/>
<dbReference type="AlphaFoldDB" id="A0A1G4J047"/>
<dbReference type="SUPFAM" id="SSF46785">
    <property type="entry name" value="Winged helix' DNA-binding domain"/>
    <property type="match status" value="1"/>
</dbReference>
<dbReference type="PROSITE" id="PS51504">
    <property type="entry name" value="H15"/>
    <property type="match status" value="1"/>
</dbReference>
<feature type="compositionally biased region" description="Low complexity" evidence="4">
    <location>
        <begin position="169"/>
        <end position="180"/>
    </location>
</feature>
<accession>A0A1G4J047</accession>
<dbReference type="PRINTS" id="PR00624">
    <property type="entry name" value="HISTONEH5"/>
</dbReference>
<dbReference type="SMART" id="SM00526">
    <property type="entry name" value="H15"/>
    <property type="match status" value="1"/>
</dbReference>
<keyword evidence="3" id="KW-0539">Nucleus</keyword>
<feature type="compositionally biased region" description="Low complexity" evidence="4">
    <location>
        <begin position="1"/>
        <end position="33"/>
    </location>
</feature>
<dbReference type="InterPro" id="IPR005819">
    <property type="entry name" value="H1/H5"/>
</dbReference>
<dbReference type="GO" id="GO:0000786">
    <property type="term" value="C:nucleosome"/>
    <property type="evidence" value="ECO:0007669"/>
    <property type="project" value="InterPro"/>
</dbReference>
<dbReference type="InterPro" id="IPR005818">
    <property type="entry name" value="Histone_H1/H5_H15"/>
</dbReference>
<feature type="region of interest" description="Disordered" evidence="4">
    <location>
        <begin position="109"/>
        <end position="227"/>
    </location>
</feature>
<dbReference type="GO" id="GO:0005634">
    <property type="term" value="C:nucleus"/>
    <property type="evidence" value="ECO:0007669"/>
    <property type="project" value="UniProtKB-SubCell"/>
</dbReference>
<keyword evidence="7" id="KW-1185">Reference proteome</keyword>
<evidence type="ECO:0000256" key="3">
    <source>
        <dbReference type="RuleBase" id="RU003894"/>
    </source>
</evidence>
<dbReference type="OrthoDB" id="1110759at2759"/>
<dbReference type="EMBL" id="LT598459">
    <property type="protein sequence ID" value="SCU82781.1"/>
    <property type="molecule type" value="Genomic_DNA"/>
</dbReference>
<dbReference type="GO" id="GO:0006334">
    <property type="term" value="P:nucleosome assembly"/>
    <property type="evidence" value="ECO:0007669"/>
    <property type="project" value="InterPro"/>
</dbReference>
<gene>
    <name evidence="6" type="ORF">LADA_0C07932G</name>
</gene>
<keyword evidence="3" id="KW-0158">Chromosome</keyword>
<dbReference type="GO" id="GO:0030527">
    <property type="term" value="F:structural constituent of chromatin"/>
    <property type="evidence" value="ECO:0007669"/>
    <property type="project" value="InterPro"/>
</dbReference>
<feature type="region of interest" description="Disordered" evidence="4">
    <location>
        <begin position="1"/>
        <end position="48"/>
    </location>
</feature>
<comment type="subcellular location">
    <subcellularLocation>
        <location evidence="3">Nucleus</location>
    </subcellularLocation>
</comment>
<keyword evidence="2 3" id="KW-0238">DNA-binding</keyword>
<comment type="similarity">
    <text evidence="3">Belongs to the histone H1/H5 family.</text>
</comment>
<feature type="compositionally biased region" description="Basic and acidic residues" evidence="4">
    <location>
        <begin position="134"/>
        <end position="168"/>
    </location>
</feature>
<dbReference type="Proteomes" id="UP000190274">
    <property type="component" value="Chromosome C"/>
</dbReference>
<evidence type="ECO:0000256" key="1">
    <source>
        <dbReference type="ARBA" id="ARBA00020833"/>
    </source>
</evidence>
<dbReference type="InterPro" id="IPR036388">
    <property type="entry name" value="WH-like_DNA-bd_sf"/>
</dbReference>
<evidence type="ECO:0000313" key="6">
    <source>
        <dbReference type="EMBL" id="SCU82781.1"/>
    </source>
</evidence>
<feature type="domain" description="H15" evidence="5">
    <location>
        <begin position="54"/>
        <end position="125"/>
    </location>
</feature>
<evidence type="ECO:0000313" key="7">
    <source>
        <dbReference type="Proteomes" id="UP000190274"/>
    </source>
</evidence>
<evidence type="ECO:0000256" key="2">
    <source>
        <dbReference type="ARBA" id="ARBA00023125"/>
    </source>
</evidence>
<protein>
    <recommendedName>
        <fullName evidence="1">Histone H1</fullName>
    </recommendedName>
</protein>
<sequence length="227" mass="24088">MPTRVTSKVSKNSSSSAQAVSKPKAAKVLNAKPPNKKNTKPSAAAAAAIKPKASLPTYKEMIMDGISSFSDRNGTSRQALKKHILGKYAVGDGFENHLNLAIRRGIEAGEFSQPKGPSGPLKLVKKNVSGKSELNADKEEPIKRRRESASKKKPKVEDEKPKLKEGRRSSGSGKASSAGRVAKKPATTAKKSQATKPLPKSVNKTAAKPLAKPVTRVMRSTAKTIAA</sequence>
<evidence type="ECO:0000256" key="4">
    <source>
        <dbReference type="SAM" id="MobiDB-lite"/>
    </source>
</evidence>
<proteinExistence type="inferred from homology"/>
<organism evidence="6 7">
    <name type="scientific">Lachancea dasiensis</name>
    <dbReference type="NCBI Taxonomy" id="1072105"/>
    <lineage>
        <taxon>Eukaryota</taxon>
        <taxon>Fungi</taxon>
        <taxon>Dikarya</taxon>
        <taxon>Ascomycota</taxon>
        <taxon>Saccharomycotina</taxon>
        <taxon>Saccharomycetes</taxon>
        <taxon>Saccharomycetales</taxon>
        <taxon>Saccharomycetaceae</taxon>
        <taxon>Lachancea</taxon>
    </lineage>
</organism>